<proteinExistence type="predicted"/>
<keyword evidence="1" id="KW-1133">Transmembrane helix</keyword>
<keyword evidence="3" id="KW-1185">Reference proteome</keyword>
<evidence type="ECO:0000313" key="3">
    <source>
        <dbReference type="Proteomes" id="UP000596929"/>
    </source>
</evidence>
<evidence type="ECO:0000256" key="1">
    <source>
        <dbReference type="SAM" id="Phobius"/>
    </source>
</evidence>
<feature type="transmembrane region" description="Helical" evidence="1">
    <location>
        <begin position="44"/>
        <end position="63"/>
    </location>
</feature>
<name>A0ABR7DA05_9CLOT</name>
<organism evidence="2 3">
    <name type="scientific">Clostridium hominis</name>
    <dbReference type="NCBI Taxonomy" id="2763036"/>
    <lineage>
        <taxon>Bacteria</taxon>
        <taxon>Bacillati</taxon>
        <taxon>Bacillota</taxon>
        <taxon>Clostridia</taxon>
        <taxon>Eubacteriales</taxon>
        <taxon>Clostridiaceae</taxon>
        <taxon>Clostridium</taxon>
    </lineage>
</organism>
<comment type="caution">
    <text evidence="2">The sequence shown here is derived from an EMBL/GenBank/DDBJ whole genome shotgun (WGS) entry which is preliminary data.</text>
</comment>
<protein>
    <submittedName>
        <fullName evidence="2">Uncharacterized protein</fullName>
    </submittedName>
</protein>
<reference evidence="2 3" key="1">
    <citation type="submission" date="2020-08" db="EMBL/GenBank/DDBJ databases">
        <title>Genome public.</title>
        <authorList>
            <person name="Liu C."/>
            <person name="Sun Q."/>
        </authorList>
    </citation>
    <scope>NUCLEOTIDE SEQUENCE [LARGE SCALE GENOMIC DNA]</scope>
    <source>
        <strain evidence="2 3">NSJ-6</strain>
    </source>
</reference>
<dbReference type="RefSeq" id="WP_186859406.1">
    <property type="nucleotide sequence ID" value="NZ_JACOOO010000004.1"/>
</dbReference>
<keyword evidence="1" id="KW-0472">Membrane</keyword>
<feature type="transmembrane region" description="Helical" evidence="1">
    <location>
        <begin position="7"/>
        <end position="24"/>
    </location>
</feature>
<dbReference type="Proteomes" id="UP000596929">
    <property type="component" value="Unassembled WGS sequence"/>
</dbReference>
<accession>A0ABR7DA05</accession>
<sequence>MRGLKEVIVGTGAIVCGILIEVIATLEKTLYWAITDGFYHRNFIYNLSILLIIVGLILIFIGFRKKEI</sequence>
<dbReference type="EMBL" id="JACOOO010000004">
    <property type="protein sequence ID" value="MBC5628162.1"/>
    <property type="molecule type" value="Genomic_DNA"/>
</dbReference>
<keyword evidence="1" id="KW-0812">Transmembrane</keyword>
<evidence type="ECO:0000313" key="2">
    <source>
        <dbReference type="EMBL" id="MBC5628162.1"/>
    </source>
</evidence>
<gene>
    <name evidence="2" type="ORF">H8S20_04555</name>
</gene>